<evidence type="ECO:0000313" key="3">
    <source>
        <dbReference type="Proteomes" id="UP001620645"/>
    </source>
</evidence>
<dbReference type="EMBL" id="JBICCN010000416">
    <property type="protein sequence ID" value="KAL3070213.1"/>
    <property type="molecule type" value="Genomic_DNA"/>
</dbReference>
<evidence type="ECO:0000256" key="1">
    <source>
        <dbReference type="SAM" id="Phobius"/>
    </source>
</evidence>
<organism evidence="2 3">
    <name type="scientific">Heterodera schachtii</name>
    <name type="common">Sugarbeet cyst nematode worm</name>
    <name type="synonym">Tylenchus schachtii</name>
    <dbReference type="NCBI Taxonomy" id="97005"/>
    <lineage>
        <taxon>Eukaryota</taxon>
        <taxon>Metazoa</taxon>
        <taxon>Ecdysozoa</taxon>
        <taxon>Nematoda</taxon>
        <taxon>Chromadorea</taxon>
        <taxon>Rhabditida</taxon>
        <taxon>Tylenchina</taxon>
        <taxon>Tylenchomorpha</taxon>
        <taxon>Tylenchoidea</taxon>
        <taxon>Heteroderidae</taxon>
        <taxon>Heteroderinae</taxon>
        <taxon>Heterodera</taxon>
    </lineage>
</organism>
<reference evidence="2 3" key="1">
    <citation type="submission" date="2024-10" db="EMBL/GenBank/DDBJ databases">
        <authorList>
            <person name="Kim D."/>
        </authorList>
    </citation>
    <scope>NUCLEOTIDE SEQUENCE [LARGE SCALE GENOMIC DNA]</scope>
    <source>
        <strain evidence="2">Taebaek</strain>
    </source>
</reference>
<proteinExistence type="predicted"/>
<comment type="caution">
    <text evidence="2">The sequence shown here is derived from an EMBL/GenBank/DDBJ whole genome shotgun (WGS) entry which is preliminary data.</text>
</comment>
<dbReference type="Proteomes" id="UP001620645">
    <property type="component" value="Unassembled WGS sequence"/>
</dbReference>
<feature type="transmembrane region" description="Helical" evidence="1">
    <location>
        <begin position="40"/>
        <end position="67"/>
    </location>
</feature>
<sequence length="82" mass="9286">MQKNLALQQLMANVVPEQLPFRPSMPEYTDVLPPPNHDDVQVQVMAFGYMLLFLLGTCGNVAVLTMVSKNNFWGRCQKPHIL</sequence>
<keyword evidence="1" id="KW-0472">Membrane</keyword>
<evidence type="ECO:0008006" key="4">
    <source>
        <dbReference type="Google" id="ProtNLM"/>
    </source>
</evidence>
<evidence type="ECO:0000313" key="2">
    <source>
        <dbReference type="EMBL" id="KAL3070213.1"/>
    </source>
</evidence>
<accession>A0ABD2HV07</accession>
<keyword evidence="1" id="KW-0812">Transmembrane</keyword>
<keyword evidence="3" id="KW-1185">Reference proteome</keyword>
<gene>
    <name evidence="2" type="ORF">niasHS_016564</name>
</gene>
<protein>
    <recommendedName>
        <fullName evidence="4">G-protein coupled receptors family 1 profile domain-containing protein</fullName>
    </recommendedName>
</protein>
<dbReference type="AlphaFoldDB" id="A0ABD2HV07"/>
<name>A0ABD2HV07_HETSC</name>
<keyword evidence="1" id="KW-1133">Transmembrane helix</keyword>